<dbReference type="Proteomes" id="UP001519460">
    <property type="component" value="Unassembled WGS sequence"/>
</dbReference>
<protein>
    <recommendedName>
        <fullName evidence="4">S-adenosyl-L-methionine-dependent methyltransferase</fullName>
    </recommendedName>
</protein>
<dbReference type="AlphaFoldDB" id="A0ABD0J4U0"/>
<feature type="chain" id="PRO_5044886537" description="S-adenosyl-L-methionine-dependent methyltransferase" evidence="1">
    <location>
        <begin position="28"/>
        <end position="290"/>
    </location>
</feature>
<dbReference type="InterPro" id="IPR029063">
    <property type="entry name" value="SAM-dependent_MTases_sf"/>
</dbReference>
<feature type="signal peptide" evidence="1">
    <location>
        <begin position="1"/>
        <end position="27"/>
    </location>
</feature>
<evidence type="ECO:0000313" key="2">
    <source>
        <dbReference type="EMBL" id="KAK7460334.1"/>
    </source>
</evidence>
<accession>A0ABD0J4U0</accession>
<gene>
    <name evidence="2" type="ORF">BaRGS_00038922</name>
</gene>
<sequence>MVEVPGKLLVLQAMALCFVLYRQNQQATDCPPPYRSIERIVERVEVRNSVEATRNTGSRIEERNRLSKMINEMMKGIKLQNCETLKQRKSKKEKIDTTEEREYCSEDADASARMFDKQLSKAMAHLMEGQRAAGIGDRHGKFKRQMDVYTRVSSYDSYDGSPYIENITNNAVRFLDLTVPQYGLPLYDWLVCLEVAHHVPREFQDILVDNLARHARTGIILSWAPPGPDSVHHVNALMPEEVDKVMKKMGFNLDSYSTKLLTDAAMRPWAKKNVRVYERDPGVKADKDEA</sequence>
<dbReference type="Gene3D" id="3.40.50.150">
    <property type="entry name" value="Vaccinia Virus protein VP39"/>
    <property type="match status" value="1"/>
</dbReference>
<evidence type="ECO:0000256" key="1">
    <source>
        <dbReference type="SAM" id="SignalP"/>
    </source>
</evidence>
<evidence type="ECO:0000313" key="3">
    <source>
        <dbReference type="Proteomes" id="UP001519460"/>
    </source>
</evidence>
<keyword evidence="1" id="KW-0732">Signal</keyword>
<dbReference type="EMBL" id="JACVVK020000652">
    <property type="protein sequence ID" value="KAK7460334.1"/>
    <property type="molecule type" value="Genomic_DNA"/>
</dbReference>
<comment type="caution">
    <text evidence="2">The sequence shown here is derived from an EMBL/GenBank/DDBJ whole genome shotgun (WGS) entry which is preliminary data.</text>
</comment>
<evidence type="ECO:0008006" key="4">
    <source>
        <dbReference type="Google" id="ProtNLM"/>
    </source>
</evidence>
<reference evidence="2 3" key="1">
    <citation type="journal article" date="2023" name="Sci. Data">
        <title>Genome assembly of the Korean intertidal mud-creeper Batillaria attramentaria.</title>
        <authorList>
            <person name="Patra A.K."/>
            <person name="Ho P.T."/>
            <person name="Jun S."/>
            <person name="Lee S.J."/>
            <person name="Kim Y."/>
            <person name="Won Y.J."/>
        </authorList>
    </citation>
    <scope>NUCLEOTIDE SEQUENCE [LARGE SCALE GENOMIC DNA]</scope>
    <source>
        <strain evidence="2">Wonlab-2016</strain>
    </source>
</reference>
<proteinExistence type="predicted"/>
<name>A0ABD0J4U0_9CAEN</name>
<organism evidence="2 3">
    <name type="scientific">Batillaria attramentaria</name>
    <dbReference type="NCBI Taxonomy" id="370345"/>
    <lineage>
        <taxon>Eukaryota</taxon>
        <taxon>Metazoa</taxon>
        <taxon>Spiralia</taxon>
        <taxon>Lophotrochozoa</taxon>
        <taxon>Mollusca</taxon>
        <taxon>Gastropoda</taxon>
        <taxon>Caenogastropoda</taxon>
        <taxon>Sorbeoconcha</taxon>
        <taxon>Cerithioidea</taxon>
        <taxon>Batillariidae</taxon>
        <taxon>Batillaria</taxon>
    </lineage>
</organism>
<keyword evidence="3" id="KW-1185">Reference proteome</keyword>